<protein>
    <submittedName>
        <fullName evidence="3">Transmembrane protein 89</fullName>
    </submittedName>
</protein>
<dbReference type="GeneID" id="109376345"/>
<keyword evidence="1" id="KW-1133">Transmembrane helix</keyword>
<keyword evidence="2" id="KW-1185">Reference proteome</keyword>
<proteinExistence type="predicted"/>
<accession>A0A8B7QI48</accession>
<dbReference type="RefSeq" id="XP_019487792.1">
    <property type="nucleotide sequence ID" value="XM_019632247.1"/>
</dbReference>
<reference evidence="3" key="1">
    <citation type="submission" date="2025-08" db="UniProtKB">
        <authorList>
            <consortium name="RefSeq"/>
        </authorList>
    </citation>
    <scope>IDENTIFICATION</scope>
    <source>
        <tissue evidence="3">Muscle</tissue>
    </source>
</reference>
<name>A0A8B7QI48_HIPAR</name>
<keyword evidence="1 3" id="KW-0812">Transmembrane</keyword>
<organism evidence="2 3">
    <name type="scientific">Hipposideros armiger</name>
    <name type="common">Great Himalayan leaf-nosed bat</name>
    <dbReference type="NCBI Taxonomy" id="186990"/>
    <lineage>
        <taxon>Eukaryota</taxon>
        <taxon>Metazoa</taxon>
        <taxon>Chordata</taxon>
        <taxon>Craniata</taxon>
        <taxon>Vertebrata</taxon>
        <taxon>Euteleostomi</taxon>
        <taxon>Mammalia</taxon>
        <taxon>Eutheria</taxon>
        <taxon>Laurasiatheria</taxon>
        <taxon>Chiroptera</taxon>
        <taxon>Yinpterochiroptera</taxon>
        <taxon>Rhinolophoidea</taxon>
        <taxon>Hipposideridae</taxon>
        <taxon>Hipposideros</taxon>
    </lineage>
</organism>
<dbReference type="PANTHER" id="PTHR37869:SF1">
    <property type="entry name" value="TRANSMEMBRANE PROTEIN 89"/>
    <property type="match status" value="1"/>
</dbReference>
<feature type="transmembrane region" description="Helical" evidence="1">
    <location>
        <begin position="80"/>
        <end position="102"/>
    </location>
</feature>
<dbReference type="OrthoDB" id="9833607at2759"/>
<evidence type="ECO:0000313" key="2">
    <source>
        <dbReference type="Proteomes" id="UP000694851"/>
    </source>
</evidence>
<dbReference type="PANTHER" id="PTHR37869">
    <property type="entry name" value="TRANSMEMBRANE PROTEIN 89"/>
    <property type="match status" value="1"/>
</dbReference>
<gene>
    <name evidence="3" type="primary">TMEM89</name>
</gene>
<dbReference type="KEGG" id="hai:109376345"/>
<dbReference type="InterPro" id="IPR028069">
    <property type="entry name" value="TMEM89"/>
</dbReference>
<sequence>MLGAEAGVGRRYSFSPRPRACHAILPGLELYPYSHPPLHFLARVHLMKGHGPSWNLLPLGEGLCCLLLGTQVPAGTWADMLYATSFLLLLLPLAMPSPTYAWSRPLWYQVGLDLQPWGCQPNSLEGCRASLGCPGHWMGLAGNRIYPVAGVTLTTTMLLLLSRKMLQWRRSQATKSEHLKVTTGPSGPWKRQTLISDRTLLVGVLHMLDALLVQIEGHLQHLATQQPMQIKGTPTHSG</sequence>
<dbReference type="AlphaFoldDB" id="A0A8B7QI48"/>
<dbReference type="Proteomes" id="UP000694851">
    <property type="component" value="Unplaced"/>
</dbReference>
<evidence type="ECO:0000313" key="3">
    <source>
        <dbReference type="RefSeq" id="XP_019487792.1"/>
    </source>
</evidence>
<dbReference type="CTD" id="440955"/>
<dbReference type="Pfam" id="PF15098">
    <property type="entry name" value="TMEM89"/>
    <property type="match status" value="1"/>
</dbReference>
<keyword evidence="1" id="KW-0472">Membrane</keyword>
<evidence type="ECO:0000256" key="1">
    <source>
        <dbReference type="SAM" id="Phobius"/>
    </source>
</evidence>
<feature type="transmembrane region" description="Helical" evidence="1">
    <location>
        <begin position="145"/>
        <end position="162"/>
    </location>
</feature>